<dbReference type="Proteomes" id="UP000547931">
    <property type="component" value="Unassembled WGS sequence"/>
</dbReference>
<dbReference type="InterPro" id="IPR046453">
    <property type="entry name" value="GpA_ATPase"/>
</dbReference>
<evidence type="ECO:0000313" key="3">
    <source>
        <dbReference type="Proteomes" id="UP000547931"/>
    </source>
</evidence>
<proteinExistence type="predicted"/>
<evidence type="ECO:0000313" key="2">
    <source>
        <dbReference type="EMBL" id="NHB95960.1"/>
    </source>
</evidence>
<keyword evidence="3" id="KW-1185">Reference proteome</keyword>
<evidence type="ECO:0000259" key="1">
    <source>
        <dbReference type="Pfam" id="PF05876"/>
    </source>
</evidence>
<feature type="domain" description="Phage terminase large subunit GpA ATPase" evidence="1">
    <location>
        <begin position="3"/>
        <end position="41"/>
    </location>
</feature>
<name>A0A7X5TKC1_9GAMM</name>
<dbReference type="GO" id="GO:0016887">
    <property type="term" value="F:ATP hydrolysis activity"/>
    <property type="evidence" value="ECO:0007669"/>
    <property type="project" value="InterPro"/>
</dbReference>
<comment type="caution">
    <text evidence="2">The sequence shown here is derived from an EMBL/GenBank/DDBJ whole genome shotgun (WGS) entry which is preliminary data.</text>
</comment>
<dbReference type="Pfam" id="PF05876">
    <property type="entry name" value="GpA_ATPase"/>
    <property type="match status" value="1"/>
</dbReference>
<sequence length="65" mass="7301">MCSPTVEDESWIAASYEDSDQCRTSIACPHCSHRQFLDFFNCFVLSASAMAKTVRLLLLVNEKAL</sequence>
<dbReference type="EMBL" id="PUJV01000005">
    <property type="protein sequence ID" value="NHB95960.1"/>
    <property type="molecule type" value="Genomic_DNA"/>
</dbReference>
<reference evidence="2 3" key="1">
    <citation type="submission" date="2018-02" db="EMBL/GenBank/DDBJ databases">
        <authorList>
            <person name="Machado R.A."/>
        </authorList>
    </citation>
    <scope>NUCLEOTIDE SEQUENCE [LARGE SCALE GENOMIC DNA]</scope>
    <source>
        <strain evidence="2 3">DSM 23271</strain>
    </source>
</reference>
<accession>A0A7X5TKC1</accession>
<dbReference type="AlphaFoldDB" id="A0A7X5TKC1"/>
<organism evidence="2 3">
    <name type="scientific">Photorhabdus stackebrandtii</name>
    <dbReference type="NCBI Taxonomy" id="1123042"/>
    <lineage>
        <taxon>Bacteria</taxon>
        <taxon>Pseudomonadati</taxon>
        <taxon>Pseudomonadota</taxon>
        <taxon>Gammaproteobacteria</taxon>
        <taxon>Enterobacterales</taxon>
        <taxon>Morganellaceae</taxon>
        <taxon>Photorhabdus</taxon>
    </lineage>
</organism>
<dbReference type="RefSeq" id="WP_166286687.1">
    <property type="nucleotide sequence ID" value="NZ_CAWPIE010000005.1"/>
</dbReference>
<protein>
    <recommendedName>
        <fullName evidence="1">Phage terminase large subunit GpA ATPase domain-containing protein</fullName>
    </recommendedName>
</protein>
<gene>
    <name evidence="2" type="ORF">C5470_05785</name>
</gene>